<comment type="function">
    <text evidence="6">Oxygen-binding protein. May be involved in a storage mechanism or for delivery to oxygen-requiring enzymes. The oxygen-binding site contains two iron atoms.</text>
</comment>
<dbReference type="PANTHER" id="PTHR37164:SF1">
    <property type="entry name" value="BACTERIOHEMERYTHRIN"/>
    <property type="match status" value="1"/>
</dbReference>
<evidence type="ECO:0000256" key="1">
    <source>
        <dbReference type="ARBA" id="ARBA00010587"/>
    </source>
</evidence>
<comment type="similarity">
    <text evidence="1 6">Belongs to the hemerythrin family.</text>
</comment>
<feature type="binding site" evidence="6">
    <location>
        <position position="124"/>
    </location>
    <ligand>
        <name>Fe cation</name>
        <dbReference type="ChEBI" id="CHEBI:24875"/>
        <label>2</label>
    </ligand>
</feature>
<dbReference type="CDD" id="cd12107">
    <property type="entry name" value="Hemerythrin"/>
    <property type="match status" value="1"/>
</dbReference>
<keyword evidence="3 6" id="KW-0561">Oxygen transport</keyword>
<dbReference type="PROSITE" id="PS00550">
    <property type="entry name" value="HEMERYTHRINS"/>
    <property type="match status" value="1"/>
</dbReference>
<dbReference type="GO" id="GO:0005344">
    <property type="term" value="F:oxygen carrier activity"/>
    <property type="evidence" value="ECO:0007669"/>
    <property type="project" value="UniProtKB-UniRule"/>
</dbReference>
<keyword evidence="5 6" id="KW-0408">Iron</keyword>
<dbReference type="InterPro" id="IPR035938">
    <property type="entry name" value="Hemerythrin-like_sf"/>
</dbReference>
<feature type="domain" description="Hemerythrin-like" evidence="7">
    <location>
        <begin position="11"/>
        <end position="127"/>
    </location>
</feature>
<gene>
    <name evidence="8" type="ORF">HNQ80_003909</name>
</gene>
<dbReference type="InterPro" id="IPR050669">
    <property type="entry name" value="Hemerythrin"/>
</dbReference>
<feature type="binding site" evidence="6">
    <location>
        <position position="59"/>
    </location>
    <ligand>
        <name>Fe cation</name>
        <dbReference type="ChEBI" id="CHEBI:24875"/>
        <label>1</label>
    </ligand>
</feature>
<evidence type="ECO:0000256" key="6">
    <source>
        <dbReference type="HAMAP-Rule" id="MF_00556"/>
    </source>
</evidence>
<feature type="binding site" evidence="6">
    <location>
        <position position="63"/>
    </location>
    <ligand>
        <name>Fe cation</name>
        <dbReference type="ChEBI" id="CHEBI:24875"/>
        <label>1</label>
    </ligand>
</feature>
<sequence length="130" mass="16077">MFKWKDEYDLGVQFVDEQHKVLFDIGNRVYKLLKSDMYFDKYDRIAEIIEELKNYAAFHFKEEEAYMASIGYRKFLSHKVEHDDFIKKFEDLDLENVDHRQDQYIMELLEFVFKWIEDHILVKDKLYTEK</sequence>
<keyword evidence="4 6" id="KW-0479">Metal-binding</keyword>
<dbReference type="Proteomes" id="UP000579281">
    <property type="component" value="Unassembled WGS sequence"/>
</dbReference>
<evidence type="ECO:0000313" key="9">
    <source>
        <dbReference type="Proteomes" id="UP000579281"/>
    </source>
</evidence>
<dbReference type="RefSeq" id="WP_184312288.1">
    <property type="nucleotide sequence ID" value="NZ_JACHEN010000028.1"/>
</dbReference>
<evidence type="ECO:0000259" key="7">
    <source>
        <dbReference type="Pfam" id="PF01814"/>
    </source>
</evidence>
<dbReference type="GO" id="GO:0005506">
    <property type="term" value="F:iron ion binding"/>
    <property type="evidence" value="ECO:0007669"/>
    <property type="project" value="UniProtKB-UniRule"/>
</dbReference>
<evidence type="ECO:0000256" key="4">
    <source>
        <dbReference type="ARBA" id="ARBA00022723"/>
    </source>
</evidence>
<dbReference type="PANTHER" id="PTHR37164">
    <property type="entry name" value="BACTERIOHEMERYTHRIN"/>
    <property type="match status" value="1"/>
</dbReference>
<dbReference type="AlphaFoldDB" id="A0A841KVT1"/>
<keyword evidence="9" id="KW-1185">Reference proteome</keyword>
<dbReference type="HAMAP" id="MF_00556">
    <property type="entry name" value="Hemerythrin"/>
    <property type="match status" value="1"/>
</dbReference>
<feature type="binding site" evidence="6">
    <location>
        <position position="19"/>
    </location>
    <ligand>
        <name>Fe cation</name>
        <dbReference type="ChEBI" id="CHEBI:24875"/>
        <label>1</label>
    </ligand>
</feature>
<feature type="binding site" evidence="6">
    <location>
        <position position="119"/>
    </location>
    <ligand>
        <name>Fe cation</name>
        <dbReference type="ChEBI" id="CHEBI:24875"/>
        <label>2</label>
    </ligand>
</feature>
<name>A0A841KVT1_9FIRM</name>
<dbReference type="InterPro" id="IPR012312">
    <property type="entry name" value="Hemerythrin-like"/>
</dbReference>
<comment type="caution">
    <text evidence="8">The sequence shown here is derived from an EMBL/GenBank/DDBJ whole genome shotgun (WGS) entry which is preliminary data.</text>
</comment>
<dbReference type="Pfam" id="PF01814">
    <property type="entry name" value="Hemerythrin"/>
    <property type="match status" value="1"/>
</dbReference>
<comment type="subunit">
    <text evidence="6">Monomer.</text>
</comment>
<dbReference type="EMBL" id="JACHEN010000028">
    <property type="protein sequence ID" value="MBB6217786.1"/>
    <property type="molecule type" value="Genomic_DNA"/>
</dbReference>
<feature type="binding site" evidence="6">
    <location>
        <position position="78"/>
    </location>
    <ligand>
        <name>Fe cation</name>
        <dbReference type="ChEBI" id="CHEBI:24875"/>
        <label>2</label>
    </ligand>
</feature>
<dbReference type="NCBIfam" id="NF033749">
    <property type="entry name" value="bact_hemeryth"/>
    <property type="match status" value="1"/>
</dbReference>
<evidence type="ECO:0000256" key="5">
    <source>
        <dbReference type="ARBA" id="ARBA00023004"/>
    </source>
</evidence>
<proteinExistence type="inferred from homology"/>
<evidence type="ECO:0000256" key="3">
    <source>
        <dbReference type="ARBA" id="ARBA00022621"/>
    </source>
</evidence>
<reference evidence="8 9" key="1">
    <citation type="submission" date="2020-08" db="EMBL/GenBank/DDBJ databases">
        <title>Genomic Encyclopedia of Type Strains, Phase IV (KMG-IV): sequencing the most valuable type-strain genomes for metagenomic binning, comparative biology and taxonomic classification.</title>
        <authorList>
            <person name="Goeker M."/>
        </authorList>
    </citation>
    <scope>NUCLEOTIDE SEQUENCE [LARGE SCALE GENOMIC DNA]</scope>
    <source>
        <strain evidence="8 9">DSM 103526</strain>
    </source>
</reference>
<accession>A0A841KVT1</accession>
<protein>
    <recommendedName>
        <fullName evidence="6">Bacteriohemerythrin</fullName>
    </recommendedName>
</protein>
<dbReference type="InterPro" id="IPR012827">
    <property type="entry name" value="Hemerythrin_metal-bd"/>
</dbReference>
<dbReference type="InterPro" id="IPR023504">
    <property type="entry name" value="Bacteriohemerythrin-like"/>
</dbReference>
<dbReference type="SUPFAM" id="SSF47188">
    <property type="entry name" value="Hemerythrin-like"/>
    <property type="match status" value="1"/>
</dbReference>
<dbReference type="NCBIfam" id="TIGR02481">
    <property type="entry name" value="hemeryth_dom"/>
    <property type="match status" value="1"/>
</dbReference>
<keyword evidence="2 6" id="KW-0813">Transport</keyword>
<dbReference type="Gene3D" id="1.20.120.50">
    <property type="entry name" value="Hemerythrin-like"/>
    <property type="match status" value="1"/>
</dbReference>
<feature type="binding site" evidence="6">
    <location>
        <position position="82"/>
    </location>
    <ligand>
        <name>Fe cation</name>
        <dbReference type="ChEBI" id="CHEBI:24875"/>
        <label>2</label>
    </ligand>
</feature>
<evidence type="ECO:0000313" key="8">
    <source>
        <dbReference type="EMBL" id="MBB6217786.1"/>
    </source>
</evidence>
<feature type="binding site" evidence="6">
    <location>
        <position position="63"/>
    </location>
    <ligand>
        <name>Fe cation</name>
        <dbReference type="ChEBI" id="CHEBI:24875"/>
        <label>2</label>
    </ligand>
</feature>
<feature type="binding site" evidence="6">
    <location>
        <position position="124"/>
    </location>
    <ligand>
        <name>Fe cation</name>
        <dbReference type="ChEBI" id="CHEBI:24875"/>
        <label>1</label>
    </ligand>
</feature>
<dbReference type="InterPro" id="IPR016131">
    <property type="entry name" value="Haemerythrin_Fe_BS"/>
</dbReference>
<organism evidence="8 9">
    <name type="scientific">Anaerosolibacter carboniphilus</name>
    <dbReference type="NCBI Taxonomy" id="1417629"/>
    <lineage>
        <taxon>Bacteria</taxon>
        <taxon>Bacillati</taxon>
        <taxon>Bacillota</taxon>
        <taxon>Clostridia</taxon>
        <taxon>Peptostreptococcales</taxon>
        <taxon>Thermotaleaceae</taxon>
        <taxon>Anaerosolibacter</taxon>
    </lineage>
</organism>
<evidence type="ECO:0000256" key="2">
    <source>
        <dbReference type="ARBA" id="ARBA00022448"/>
    </source>
</evidence>